<dbReference type="Proteomes" id="UP000823521">
    <property type="component" value="Unassembled WGS sequence"/>
</dbReference>
<evidence type="ECO:0000313" key="3">
    <source>
        <dbReference type="Proteomes" id="UP000823521"/>
    </source>
</evidence>
<feature type="compositionally biased region" description="Low complexity" evidence="1">
    <location>
        <begin position="336"/>
        <end position="350"/>
    </location>
</feature>
<reference evidence="2 3" key="1">
    <citation type="submission" date="2019-12" db="EMBL/GenBank/DDBJ databases">
        <title>Whole genome sequencing of endophytic Actinobacterium Micromonospora sp. MPMI6T.</title>
        <authorList>
            <person name="Evv R."/>
            <person name="Podile A.R."/>
        </authorList>
    </citation>
    <scope>NUCLEOTIDE SEQUENCE [LARGE SCALE GENOMIC DNA]</scope>
    <source>
        <strain evidence="2 3">MPMI6</strain>
    </source>
</reference>
<accession>A0ABS3VJC9</accession>
<comment type="caution">
    <text evidence="2">The sequence shown here is derived from an EMBL/GenBank/DDBJ whole genome shotgun (WGS) entry which is preliminary data.</text>
</comment>
<evidence type="ECO:0000256" key="1">
    <source>
        <dbReference type="SAM" id="MobiDB-lite"/>
    </source>
</evidence>
<evidence type="ECO:0000313" key="2">
    <source>
        <dbReference type="EMBL" id="MBO4204639.1"/>
    </source>
</evidence>
<feature type="region of interest" description="Disordered" evidence="1">
    <location>
        <begin position="323"/>
        <end position="356"/>
    </location>
</feature>
<dbReference type="RefSeq" id="WP_208810803.1">
    <property type="nucleotide sequence ID" value="NZ_WVUH01000003.1"/>
</dbReference>
<proteinExistence type="predicted"/>
<name>A0ABS3VJC9_MICEH</name>
<gene>
    <name evidence="2" type="ORF">GSF22_01225</name>
</gene>
<organism evidence="2 3">
    <name type="scientific">Micromonospora echinofusca</name>
    <dbReference type="NCBI Taxonomy" id="47858"/>
    <lineage>
        <taxon>Bacteria</taxon>
        <taxon>Bacillati</taxon>
        <taxon>Actinomycetota</taxon>
        <taxon>Actinomycetes</taxon>
        <taxon>Micromonosporales</taxon>
        <taxon>Micromonosporaceae</taxon>
        <taxon>Micromonospora</taxon>
    </lineage>
</organism>
<dbReference type="EMBL" id="WVUH01000003">
    <property type="protein sequence ID" value="MBO4204639.1"/>
    <property type="molecule type" value="Genomic_DNA"/>
</dbReference>
<sequence length="356" mass="37901">MTGSAGTRTPVGELSCYTANLARYLGGYLPDAPGHLARTVRLAVRPAGPGQECPGFSHHAVALCDLGAGRHLAYRGTDDPDGFRTRLGDEIAGYGAALVVTHTGAMPWSPARPEQSAPHFTLVTDRQGDRWRVVDTFGALLPAGPQEPYDGWLTDGQLVDCATAPGPLRPEHRSRLALAFGLPVPVPAGRYRWLAVVAADRPAAPPPGPPGWLTGTAEVRHHLRDLWTGPAADPAHLARIVDDLWAAARHHAFRYTHLMRRPGLADRDRERLAAAVRAWQDVPMALRFAVDSALRGRPRPAVVHTTFAQLDRAEEPVTGLLATHGYLPEPAPDPGGPAAAAAPAGPAGTPSSEEEQ</sequence>
<protein>
    <submittedName>
        <fullName evidence="2">Uncharacterized protein</fullName>
    </submittedName>
</protein>
<keyword evidence="3" id="KW-1185">Reference proteome</keyword>